<dbReference type="Pfam" id="PF03881">
    <property type="entry name" value="Fructosamin_kin"/>
    <property type="match status" value="1"/>
</dbReference>
<name>A0A2N6CTT8_9GAMM</name>
<dbReference type="RefSeq" id="WP_273440159.1">
    <property type="nucleotide sequence ID" value="NZ_PKUN01000023.1"/>
</dbReference>
<gene>
    <name evidence="3" type="ORF">C0630_14035</name>
</gene>
<keyword evidence="2" id="KW-0808">Transferase</keyword>
<comment type="caution">
    <text evidence="3">The sequence shown here is derived from an EMBL/GenBank/DDBJ whole genome shotgun (WGS) entry which is preliminary data.</text>
</comment>
<dbReference type="Proteomes" id="UP000235015">
    <property type="component" value="Unassembled WGS sequence"/>
</dbReference>
<sequence length="293" mass="32644">MTAESEILPHIIQRITGTPTTTYRIANLGGGCINQALKLCFGDQTYFIKLAQTGNLEMFESDAAGLEALAAAGVIRTPGVICVGMTETHTYLVLEHLPLKNTCDQALAGRQLAALHRTTNRRYGWNRDNTIGATPQPNEPCDSWIDFWRERRLGFQLTLAAQQGYQGLLQERGARLQEKLPGLLDHCPAASLLHGDLWSGNLGYDGNGEPVIYDPAVYYGDREADLAMTELFGGFSSRFYRAYNEAWPLDSDYQIRKTLYNLYHILNHLNLFGGHYEQQALAMTDRLLAELGG</sequence>
<evidence type="ECO:0000313" key="3">
    <source>
        <dbReference type="EMBL" id="PLX60570.1"/>
    </source>
</evidence>
<protein>
    <recommendedName>
        <fullName evidence="5">Fructosamine kinase family protein</fullName>
    </recommendedName>
</protein>
<evidence type="ECO:0008006" key="5">
    <source>
        <dbReference type="Google" id="ProtNLM"/>
    </source>
</evidence>
<organism evidence="3 4">
    <name type="scientific">Sedimenticola selenatireducens</name>
    <dbReference type="NCBI Taxonomy" id="191960"/>
    <lineage>
        <taxon>Bacteria</taxon>
        <taxon>Pseudomonadati</taxon>
        <taxon>Pseudomonadota</taxon>
        <taxon>Gammaproteobacteria</taxon>
        <taxon>Chromatiales</taxon>
        <taxon>Sedimenticolaceae</taxon>
        <taxon>Sedimenticola</taxon>
    </lineage>
</organism>
<evidence type="ECO:0000256" key="1">
    <source>
        <dbReference type="ARBA" id="ARBA00009460"/>
    </source>
</evidence>
<dbReference type="GO" id="GO:0016301">
    <property type="term" value="F:kinase activity"/>
    <property type="evidence" value="ECO:0007669"/>
    <property type="project" value="UniProtKB-UniRule"/>
</dbReference>
<dbReference type="Gene3D" id="3.90.1200.10">
    <property type="match status" value="1"/>
</dbReference>
<reference evidence="3 4" key="1">
    <citation type="submission" date="2017-11" db="EMBL/GenBank/DDBJ databases">
        <title>Genome-resolved metagenomics identifies genetic mobility, metabolic interactions, and unexpected diversity in perchlorate-reducing communities.</title>
        <authorList>
            <person name="Barnum T.P."/>
            <person name="Figueroa I.A."/>
            <person name="Carlstrom C.I."/>
            <person name="Lucas L.N."/>
            <person name="Engelbrektson A.L."/>
            <person name="Coates J.D."/>
        </authorList>
    </citation>
    <scope>NUCLEOTIDE SEQUENCE [LARGE SCALE GENOMIC DNA]</scope>
    <source>
        <strain evidence="3">BM301</strain>
    </source>
</reference>
<dbReference type="InterPro" id="IPR011009">
    <property type="entry name" value="Kinase-like_dom_sf"/>
</dbReference>
<comment type="similarity">
    <text evidence="1 2">Belongs to the fructosamine kinase family.</text>
</comment>
<dbReference type="InterPro" id="IPR016477">
    <property type="entry name" value="Fructo-/Ketosamine-3-kinase"/>
</dbReference>
<dbReference type="EMBL" id="PKUN01000023">
    <property type="protein sequence ID" value="PLX60570.1"/>
    <property type="molecule type" value="Genomic_DNA"/>
</dbReference>
<dbReference type="AlphaFoldDB" id="A0A2N6CTT8"/>
<evidence type="ECO:0000313" key="4">
    <source>
        <dbReference type="Proteomes" id="UP000235015"/>
    </source>
</evidence>
<dbReference type="SUPFAM" id="SSF56112">
    <property type="entry name" value="Protein kinase-like (PK-like)"/>
    <property type="match status" value="1"/>
</dbReference>
<proteinExistence type="inferred from homology"/>
<dbReference type="STRING" id="1111735.GCA_000428045_02207"/>
<dbReference type="PANTHER" id="PTHR12149:SF8">
    <property type="entry name" value="PROTEIN-RIBULOSAMINE 3-KINASE"/>
    <property type="match status" value="1"/>
</dbReference>
<keyword evidence="2" id="KW-0418">Kinase</keyword>
<dbReference type="PIRSF" id="PIRSF006221">
    <property type="entry name" value="Ketosamine-3-kinase"/>
    <property type="match status" value="1"/>
</dbReference>
<accession>A0A2N6CTT8</accession>
<evidence type="ECO:0000256" key="2">
    <source>
        <dbReference type="PIRNR" id="PIRNR006221"/>
    </source>
</evidence>
<dbReference type="PANTHER" id="PTHR12149">
    <property type="entry name" value="FRUCTOSAMINE 3 KINASE-RELATED PROTEIN"/>
    <property type="match status" value="1"/>
</dbReference>
<dbReference type="Gene3D" id="3.30.200.20">
    <property type="entry name" value="Phosphorylase Kinase, domain 1"/>
    <property type="match status" value="1"/>
</dbReference>